<dbReference type="EMBL" id="JAHRHJ020000009">
    <property type="protein sequence ID" value="KAH9301985.1"/>
    <property type="molecule type" value="Genomic_DNA"/>
</dbReference>
<evidence type="ECO:0000259" key="4">
    <source>
        <dbReference type="PROSITE" id="PS50102"/>
    </source>
</evidence>
<accession>A0AA38CK63</accession>
<keyword evidence="1 2" id="KW-0694">RNA-binding</keyword>
<name>A0AA38CK63_TAXCH</name>
<dbReference type="InterPro" id="IPR012677">
    <property type="entry name" value="Nucleotide-bd_a/b_plait_sf"/>
</dbReference>
<dbReference type="SMART" id="SM00360">
    <property type="entry name" value="RRM"/>
    <property type="match status" value="3"/>
</dbReference>
<feature type="domain" description="RRM" evidence="4">
    <location>
        <begin position="128"/>
        <end position="200"/>
    </location>
</feature>
<dbReference type="Gene3D" id="3.30.70.330">
    <property type="match status" value="3"/>
</dbReference>
<dbReference type="Proteomes" id="UP000824469">
    <property type="component" value="Unassembled WGS sequence"/>
</dbReference>
<dbReference type="SUPFAM" id="SSF54928">
    <property type="entry name" value="RNA-binding domain, RBD"/>
    <property type="match status" value="3"/>
</dbReference>
<evidence type="ECO:0000313" key="5">
    <source>
        <dbReference type="EMBL" id="KAH9301985.1"/>
    </source>
</evidence>
<reference evidence="5 6" key="1">
    <citation type="journal article" date="2021" name="Nat. Plants">
        <title>The Taxus genome provides insights into paclitaxel biosynthesis.</title>
        <authorList>
            <person name="Xiong X."/>
            <person name="Gou J."/>
            <person name="Liao Q."/>
            <person name="Li Y."/>
            <person name="Zhou Q."/>
            <person name="Bi G."/>
            <person name="Li C."/>
            <person name="Du R."/>
            <person name="Wang X."/>
            <person name="Sun T."/>
            <person name="Guo L."/>
            <person name="Liang H."/>
            <person name="Lu P."/>
            <person name="Wu Y."/>
            <person name="Zhang Z."/>
            <person name="Ro D.K."/>
            <person name="Shang Y."/>
            <person name="Huang S."/>
            <person name="Yan J."/>
        </authorList>
    </citation>
    <scope>NUCLEOTIDE SEQUENCE [LARGE SCALE GENOMIC DNA]</scope>
    <source>
        <strain evidence="5">Ta-2019</strain>
    </source>
</reference>
<dbReference type="OMA" id="NDIMAFR"/>
<dbReference type="Pfam" id="PF00076">
    <property type="entry name" value="RRM_1"/>
    <property type="match status" value="3"/>
</dbReference>
<proteinExistence type="predicted"/>
<comment type="caution">
    <text evidence="5">The sequence shown here is derived from an EMBL/GenBank/DDBJ whole genome shotgun (WGS) entry which is preliminary data.</text>
</comment>
<dbReference type="PROSITE" id="PS50102">
    <property type="entry name" value="RRM"/>
    <property type="match status" value="3"/>
</dbReference>
<dbReference type="AlphaFoldDB" id="A0AA38CK63"/>
<dbReference type="CDD" id="cd00590">
    <property type="entry name" value="RRM_SF"/>
    <property type="match status" value="3"/>
</dbReference>
<sequence length="605" mass="66902">MNLRREPMTNFKDVPPRSGFSHSAPTPMSVGFVGQNPRHMKGEEEETPPSQNLWVGNVSADTTESMLMETFAGFGDVDSISAYPHRNYAFVYFKNMEHAIAAKEGLQGVPLRGSNLKIEFSRAAKPSKHLWVGGISQTVTKEQLEAEFLKFGRIEDFKLLRDRNSALVDYTNLEDAVSAIKFLNGRQLGGDPLRVDYLRSQPVKRESVANPHWDGRTNDQRTFMGATDLGRRNFDMMIYPPEPPQSILPKAQTAHGHDGGRKQGGPSKILWIGFPPSIKIDEQRLHNALILFGEIERIKSFPSRYYAFVEFRSVDEARHAKDGLQGRLFNDPRIQILYSNSEFVPVDNTKDSATIMTPLRGMLPPDVLYRSSSCFGSIERLGPVDSPIHPNNVPGINMLACPVGPWGFPEQHTPESRIPLSIPEPFHNFSDSNINSPRSSGGWSKPLSLIATGLRPLAPPPGTWDGCDANASQREAKRPRVNEAYPVAGPTRKLDNDVAGPQPGYYGAQPERTITNYMNTRNNNDIMAFRENRGSHVNGNNQVLAGPGHMQPPSVLARVANSGGNVENYGAVDEDWSWQGTIAKGGTPVCHVQCISIGRGIDSKL</sequence>
<evidence type="ECO:0000256" key="2">
    <source>
        <dbReference type="PROSITE-ProRule" id="PRU00176"/>
    </source>
</evidence>
<gene>
    <name evidence="5" type="ORF">KI387_013568</name>
</gene>
<dbReference type="InterPro" id="IPR000504">
    <property type="entry name" value="RRM_dom"/>
</dbReference>
<feature type="region of interest" description="Disordered" evidence="3">
    <location>
        <begin position="1"/>
        <end position="29"/>
    </location>
</feature>
<feature type="domain" description="RRM" evidence="4">
    <location>
        <begin position="268"/>
        <end position="341"/>
    </location>
</feature>
<organism evidence="5 6">
    <name type="scientific">Taxus chinensis</name>
    <name type="common">Chinese yew</name>
    <name type="synonym">Taxus wallichiana var. chinensis</name>
    <dbReference type="NCBI Taxonomy" id="29808"/>
    <lineage>
        <taxon>Eukaryota</taxon>
        <taxon>Viridiplantae</taxon>
        <taxon>Streptophyta</taxon>
        <taxon>Embryophyta</taxon>
        <taxon>Tracheophyta</taxon>
        <taxon>Spermatophyta</taxon>
        <taxon>Pinopsida</taxon>
        <taxon>Pinidae</taxon>
        <taxon>Conifers II</taxon>
        <taxon>Cupressales</taxon>
        <taxon>Taxaceae</taxon>
        <taxon>Taxus</taxon>
    </lineage>
</organism>
<evidence type="ECO:0000313" key="6">
    <source>
        <dbReference type="Proteomes" id="UP000824469"/>
    </source>
</evidence>
<feature type="domain" description="RRM" evidence="4">
    <location>
        <begin position="51"/>
        <end position="123"/>
    </location>
</feature>
<keyword evidence="6" id="KW-1185">Reference proteome</keyword>
<protein>
    <recommendedName>
        <fullName evidence="4">RRM domain-containing protein</fullName>
    </recommendedName>
</protein>
<evidence type="ECO:0000256" key="1">
    <source>
        <dbReference type="ARBA" id="ARBA00022884"/>
    </source>
</evidence>
<dbReference type="PANTHER" id="PTHR23189">
    <property type="entry name" value="RNA RECOGNITION MOTIF-CONTAINING"/>
    <property type="match status" value="1"/>
</dbReference>
<dbReference type="GO" id="GO:0003723">
    <property type="term" value="F:RNA binding"/>
    <property type="evidence" value="ECO:0007669"/>
    <property type="project" value="UniProtKB-UniRule"/>
</dbReference>
<dbReference type="InterPro" id="IPR035979">
    <property type="entry name" value="RBD_domain_sf"/>
</dbReference>
<feature type="region of interest" description="Disordered" evidence="3">
    <location>
        <begin position="487"/>
        <end position="509"/>
    </location>
</feature>
<evidence type="ECO:0000256" key="3">
    <source>
        <dbReference type="SAM" id="MobiDB-lite"/>
    </source>
</evidence>